<dbReference type="RefSeq" id="WP_004504335.1">
    <property type="nucleotide sequence ID" value="NZ_AHNU02000087.1"/>
</dbReference>
<comment type="caution">
    <text evidence="1">The sequence shown here is derived from an EMBL/GenBank/DDBJ whole genome shotgun (WGS) entry which is preliminary data.</text>
</comment>
<sequence>MNIRKYLINKKLGTFWQQEIFKNLLVTTLGEIGKKRKIDTKTFSNENDLNKEAGALWKERIQEGYEEPTALTDSEESELFQRVQKEPDFHIRIELAESGLSKISEKNRKKILQSLVKDCDCVMMGLGTADEEEYDGEDEGYPGMIQEETGLTPADAREVYNLKFLTYKENIKQI</sequence>
<proteinExistence type="predicted"/>
<protein>
    <submittedName>
        <fullName evidence="1">Uncharacterized protein</fullName>
    </submittedName>
</protein>
<dbReference type="Gene3D" id="2.20.140.10">
    <property type="entry name" value="WGR domain"/>
    <property type="match status" value="1"/>
</dbReference>
<evidence type="ECO:0000313" key="2">
    <source>
        <dbReference type="Proteomes" id="UP000012118"/>
    </source>
</evidence>
<dbReference type="Proteomes" id="UP000012118">
    <property type="component" value="Unassembled WGS sequence"/>
</dbReference>
<gene>
    <name evidence="1" type="ORF">LEP1GSC108_0740</name>
</gene>
<name>M6PXP8_9LEPT</name>
<dbReference type="EMBL" id="AHNU02000087">
    <property type="protein sequence ID" value="EMN88031.1"/>
    <property type="molecule type" value="Genomic_DNA"/>
</dbReference>
<evidence type="ECO:0000313" key="1">
    <source>
        <dbReference type="EMBL" id="EMN88031.1"/>
    </source>
</evidence>
<reference evidence="1 2" key="1">
    <citation type="submission" date="2013-01" db="EMBL/GenBank/DDBJ databases">
        <authorList>
            <person name="Harkins D.M."/>
            <person name="Durkin A.S."/>
            <person name="Brinkac L.M."/>
            <person name="Haft D.H."/>
            <person name="Selengut J.D."/>
            <person name="Sanka R."/>
            <person name="DePew J."/>
            <person name="Purushe J."/>
            <person name="Chanthongthip A."/>
            <person name="Lattana O."/>
            <person name="Phetsouvanh R."/>
            <person name="Newton P.N."/>
            <person name="Vinetz J.M."/>
            <person name="Sutton G.G."/>
            <person name="Nierman W.C."/>
            <person name="Fouts D.E."/>
        </authorList>
    </citation>
    <scope>NUCLEOTIDE SEQUENCE [LARGE SCALE GENOMIC DNA]</scope>
    <source>
        <strain evidence="1 2">UI 13098</strain>
    </source>
</reference>
<dbReference type="AlphaFoldDB" id="M6PXP8"/>
<organism evidence="1 2">
    <name type="scientific">Leptospira weilii str. UI 13098</name>
    <dbReference type="NCBI Taxonomy" id="1088542"/>
    <lineage>
        <taxon>Bacteria</taxon>
        <taxon>Pseudomonadati</taxon>
        <taxon>Spirochaetota</taxon>
        <taxon>Spirochaetia</taxon>
        <taxon>Leptospirales</taxon>
        <taxon>Leptospiraceae</taxon>
        <taxon>Leptospira</taxon>
    </lineage>
</organism>
<accession>M6PXP8</accession>
<keyword evidence="2" id="KW-1185">Reference proteome</keyword>